<evidence type="ECO:0000259" key="1">
    <source>
        <dbReference type="Pfam" id="PF00149"/>
    </source>
</evidence>
<feature type="domain" description="Calcineurin-like phosphoesterase" evidence="1">
    <location>
        <begin position="129"/>
        <end position="335"/>
    </location>
</feature>
<dbReference type="InterPro" id="IPR006311">
    <property type="entry name" value="TAT_signal"/>
</dbReference>
<keyword evidence="3" id="KW-1185">Reference proteome</keyword>
<sequence length="412" mass="46776">MTRRSFLQTAISSILTMGLGGLFVPHAAAGAKDIRHLRQIVTAQPAKTRMIQWDSPQQLENVRIEQRDSQGRIDRRTPAYTYLSMDDEVQFIYRCEIPAATGSAYRVVHATGATEWIPLLPIHENGQTRVLFFSDSQCGESYDVWGATYQTAWARHPDADCAAIVGDLTDNGESAWHWRAFFEAMEGANSPLARHMHAPVLGNHEYYGLNWTAVPPVRYLKTFALPDNGSRAFRGRYYSFDLDAVHIIVLDTQFLEAEEYGEKLKTEQMDWLNRDAKESTAVWKVVLMHKDILSYGEYQPDQQTNDGISDVGQMFLDTFDTLGIDLVISGHVHAYRRRCIRARQTDARGTLYLLAGPAGNQYFDVRAESYDIAAGPNPTPSNYLYMEADEHRLHIQCEMTDGRLLDEITMHK</sequence>
<organism evidence="2 3">
    <name type="scientific">Selenomonas dianae</name>
    <dbReference type="NCBI Taxonomy" id="135079"/>
    <lineage>
        <taxon>Bacteria</taxon>
        <taxon>Bacillati</taxon>
        <taxon>Bacillota</taxon>
        <taxon>Negativicutes</taxon>
        <taxon>Selenomonadales</taxon>
        <taxon>Selenomonadaceae</taxon>
        <taxon>Selenomonas</taxon>
    </lineage>
</organism>
<proteinExistence type="predicted"/>
<dbReference type="PANTHER" id="PTHR45867">
    <property type="entry name" value="PURPLE ACID PHOSPHATASE"/>
    <property type="match status" value="1"/>
</dbReference>
<dbReference type="InterPro" id="IPR029052">
    <property type="entry name" value="Metallo-depent_PP-like"/>
</dbReference>
<gene>
    <name evidence="2" type="ORF">GCM10008919_00530</name>
</gene>
<name>A0ABP3CEB7_9FIRM</name>
<comment type="caution">
    <text evidence="2">The sequence shown here is derived from an EMBL/GenBank/DDBJ whole genome shotgun (WGS) entry which is preliminary data.</text>
</comment>
<dbReference type="Pfam" id="PF00149">
    <property type="entry name" value="Metallophos"/>
    <property type="match status" value="1"/>
</dbReference>
<reference evidence="3" key="1">
    <citation type="journal article" date="2019" name="Int. J. Syst. Evol. Microbiol.">
        <title>The Global Catalogue of Microorganisms (GCM) 10K type strain sequencing project: providing services to taxonomists for standard genome sequencing and annotation.</title>
        <authorList>
            <consortium name="The Broad Institute Genomics Platform"/>
            <consortium name="The Broad Institute Genome Sequencing Center for Infectious Disease"/>
            <person name="Wu L."/>
            <person name="Ma J."/>
        </authorList>
    </citation>
    <scope>NUCLEOTIDE SEQUENCE [LARGE SCALE GENOMIC DNA]</scope>
    <source>
        <strain evidence="3">JCM 8542</strain>
    </source>
</reference>
<dbReference type="Gene3D" id="3.60.21.10">
    <property type="match status" value="1"/>
</dbReference>
<dbReference type="RefSeq" id="WP_304988073.1">
    <property type="nucleotide sequence ID" value="NZ_BAAACR010000001.1"/>
</dbReference>
<dbReference type="InterPro" id="IPR004843">
    <property type="entry name" value="Calcineurin-like_PHP"/>
</dbReference>
<evidence type="ECO:0000313" key="2">
    <source>
        <dbReference type="EMBL" id="GAA0201075.1"/>
    </source>
</evidence>
<accession>A0ABP3CEB7</accession>
<dbReference type="Proteomes" id="UP001500399">
    <property type="component" value="Unassembled WGS sequence"/>
</dbReference>
<dbReference type="PROSITE" id="PS51318">
    <property type="entry name" value="TAT"/>
    <property type="match status" value="1"/>
</dbReference>
<dbReference type="EMBL" id="BAAACR010000001">
    <property type="protein sequence ID" value="GAA0201075.1"/>
    <property type="molecule type" value="Genomic_DNA"/>
</dbReference>
<protein>
    <recommendedName>
        <fullName evidence="1">Calcineurin-like phosphoesterase domain-containing protein</fullName>
    </recommendedName>
</protein>
<evidence type="ECO:0000313" key="3">
    <source>
        <dbReference type="Proteomes" id="UP001500399"/>
    </source>
</evidence>
<dbReference type="SUPFAM" id="SSF56300">
    <property type="entry name" value="Metallo-dependent phosphatases"/>
    <property type="match status" value="1"/>
</dbReference>